<dbReference type="Proteomes" id="UP000190274">
    <property type="component" value="Chromosome E"/>
</dbReference>
<keyword evidence="11 14" id="KW-0443">Lipid metabolism</keyword>
<dbReference type="Pfam" id="PF00487">
    <property type="entry name" value="FA_desaturase"/>
    <property type="match status" value="1"/>
</dbReference>
<dbReference type="SMART" id="SM01117">
    <property type="entry name" value="Cyt-b5"/>
    <property type="match status" value="1"/>
</dbReference>
<keyword evidence="14" id="KW-0249">Electron transport</keyword>
<dbReference type="GO" id="GO:0004768">
    <property type="term" value="F:stearoyl-CoA 9-desaturase activity"/>
    <property type="evidence" value="ECO:0007669"/>
    <property type="project" value="UniProtKB-UniRule"/>
</dbReference>
<evidence type="ECO:0000256" key="10">
    <source>
        <dbReference type="ARBA" id="ARBA00023004"/>
    </source>
</evidence>
<evidence type="ECO:0000256" key="1">
    <source>
        <dbReference type="ARBA" id="ARBA00004141"/>
    </source>
</evidence>
<comment type="function">
    <text evidence="14">Stearoyl-CoA desaturase that utilizes O(2) and electrons from reduced cytochrome b5 to introduce the first double bond into saturated fatty acyl-CoA substrates.</text>
</comment>
<protein>
    <recommendedName>
        <fullName evidence="14">Acyl-CoA desaturase</fullName>
        <ecNumber evidence="14">1.14.19.1</ecNumber>
    </recommendedName>
</protein>
<keyword evidence="9 14" id="KW-0560">Oxidoreductase</keyword>
<name>A0A1G4JCT0_9SACH</name>
<dbReference type="CDD" id="cd03505">
    <property type="entry name" value="Delta9-FADS-like"/>
    <property type="match status" value="1"/>
</dbReference>
<keyword evidence="3 14" id="KW-0444">Lipid biosynthesis</keyword>
<dbReference type="GO" id="GO:0020037">
    <property type="term" value="F:heme binding"/>
    <property type="evidence" value="ECO:0007669"/>
    <property type="project" value="InterPro"/>
</dbReference>
<keyword evidence="4 14" id="KW-0349">Heme</keyword>
<dbReference type="AlphaFoldDB" id="A0A1G4JCT0"/>
<evidence type="ECO:0000256" key="6">
    <source>
        <dbReference type="ARBA" id="ARBA00022723"/>
    </source>
</evidence>
<comment type="similarity">
    <text evidence="2 14">Belongs to the fatty acid desaturase type 1 family.</text>
</comment>
<dbReference type="PROSITE" id="PS50255">
    <property type="entry name" value="CYTOCHROME_B5_2"/>
    <property type="match status" value="1"/>
</dbReference>
<dbReference type="InterPro" id="IPR001522">
    <property type="entry name" value="FADS-1_CS"/>
</dbReference>
<evidence type="ECO:0000313" key="17">
    <source>
        <dbReference type="EMBL" id="SCU87935.1"/>
    </source>
</evidence>
<dbReference type="PANTHER" id="PTHR11351:SF31">
    <property type="entry name" value="DESATURASE 1, ISOFORM A-RELATED"/>
    <property type="match status" value="1"/>
</dbReference>
<feature type="domain" description="Cytochrome b5 heme-binding" evidence="16">
    <location>
        <begin position="396"/>
        <end position="474"/>
    </location>
</feature>
<evidence type="ECO:0000256" key="8">
    <source>
        <dbReference type="ARBA" id="ARBA00022989"/>
    </source>
</evidence>
<evidence type="ECO:0000313" key="18">
    <source>
        <dbReference type="Proteomes" id="UP000190274"/>
    </source>
</evidence>
<dbReference type="EC" id="1.14.19.1" evidence="14"/>
<dbReference type="InterPro" id="IPR001199">
    <property type="entry name" value="Cyt_B5-like_heme/steroid-bd"/>
</dbReference>
<dbReference type="SUPFAM" id="SSF55856">
    <property type="entry name" value="Cytochrome b5-like heme/steroid binding domain"/>
    <property type="match status" value="1"/>
</dbReference>
<evidence type="ECO:0000256" key="11">
    <source>
        <dbReference type="ARBA" id="ARBA00023098"/>
    </source>
</evidence>
<dbReference type="Pfam" id="PF00173">
    <property type="entry name" value="Cyt-b5"/>
    <property type="match status" value="1"/>
</dbReference>
<evidence type="ECO:0000256" key="4">
    <source>
        <dbReference type="ARBA" id="ARBA00022617"/>
    </source>
</evidence>
<evidence type="ECO:0000256" key="9">
    <source>
        <dbReference type="ARBA" id="ARBA00023002"/>
    </source>
</evidence>
<keyword evidence="7 14" id="KW-0276">Fatty acid metabolism</keyword>
<keyword evidence="10 14" id="KW-0408">Iron</keyword>
<evidence type="ECO:0000256" key="3">
    <source>
        <dbReference type="ARBA" id="ARBA00022516"/>
    </source>
</evidence>
<proteinExistence type="inferred from homology"/>
<keyword evidence="12" id="KW-0472">Membrane</keyword>
<comment type="cofactor">
    <cofactor evidence="14">
        <name>Fe(2+)</name>
        <dbReference type="ChEBI" id="CHEBI:29033"/>
    </cofactor>
    <text evidence="14">Expected to bind 2 Fe(2+) ions per subunit.</text>
</comment>
<evidence type="ECO:0000259" key="16">
    <source>
        <dbReference type="PROSITE" id="PS50255"/>
    </source>
</evidence>
<evidence type="ECO:0000256" key="13">
    <source>
        <dbReference type="ARBA" id="ARBA00023160"/>
    </source>
</evidence>
<keyword evidence="18" id="KW-1185">Reference proteome</keyword>
<dbReference type="Gene3D" id="3.10.120.10">
    <property type="entry name" value="Cytochrome b5-like heme/steroid binding domain"/>
    <property type="match status" value="1"/>
</dbReference>
<dbReference type="PROSITE" id="PS00476">
    <property type="entry name" value="FATTY_ACID_DESATUR_1"/>
    <property type="match status" value="1"/>
</dbReference>
<organism evidence="17 18">
    <name type="scientific">Lachancea dasiensis</name>
    <dbReference type="NCBI Taxonomy" id="1072105"/>
    <lineage>
        <taxon>Eukaryota</taxon>
        <taxon>Fungi</taxon>
        <taxon>Dikarya</taxon>
        <taxon>Ascomycota</taxon>
        <taxon>Saccharomycotina</taxon>
        <taxon>Saccharomycetes</taxon>
        <taxon>Saccharomycetales</taxon>
        <taxon>Saccharomycetaceae</taxon>
        <taxon>Lachancea</taxon>
    </lineage>
</organism>
<keyword evidence="8" id="KW-1133">Transmembrane helix</keyword>
<keyword evidence="5" id="KW-0812">Transmembrane</keyword>
<dbReference type="InterPro" id="IPR036400">
    <property type="entry name" value="Cyt_B5-like_heme/steroid_sf"/>
</dbReference>
<comment type="catalytic activity">
    <reaction evidence="14">
        <text>octadecanoyl-CoA + 2 Fe(II)-[cytochrome b5] + O2 + 2 H(+) = (9Z)-octadecenoyl-CoA + 2 Fe(III)-[cytochrome b5] + 2 H2O</text>
        <dbReference type="Rhea" id="RHEA:19721"/>
        <dbReference type="Rhea" id="RHEA-COMP:10438"/>
        <dbReference type="Rhea" id="RHEA-COMP:10439"/>
        <dbReference type="ChEBI" id="CHEBI:15377"/>
        <dbReference type="ChEBI" id="CHEBI:15378"/>
        <dbReference type="ChEBI" id="CHEBI:15379"/>
        <dbReference type="ChEBI" id="CHEBI:29033"/>
        <dbReference type="ChEBI" id="CHEBI:29034"/>
        <dbReference type="ChEBI" id="CHEBI:57387"/>
        <dbReference type="ChEBI" id="CHEBI:57394"/>
        <dbReference type="EC" id="1.14.19.1"/>
    </reaction>
</comment>
<dbReference type="InterPro" id="IPR009160">
    <property type="entry name" value="Acyl-CoA_deSatase_haem/ster-bd"/>
</dbReference>
<dbReference type="PROSITE" id="PS00191">
    <property type="entry name" value="CYTOCHROME_B5_1"/>
    <property type="match status" value="1"/>
</dbReference>
<dbReference type="EMBL" id="LT598455">
    <property type="protein sequence ID" value="SCU87935.1"/>
    <property type="molecule type" value="Genomic_DNA"/>
</dbReference>
<dbReference type="InterPro" id="IPR015876">
    <property type="entry name" value="Acyl-CoA_DS"/>
</dbReference>
<dbReference type="GO" id="GO:0006636">
    <property type="term" value="P:unsaturated fatty acid biosynthetic process"/>
    <property type="evidence" value="ECO:0007669"/>
    <property type="project" value="UniProtKB-UniRule"/>
</dbReference>
<evidence type="ECO:0000256" key="12">
    <source>
        <dbReference type="ARBA" id="ARBA00023136"/>
    </source>
</evidence>
<dbReference type="PANTHER" id="PTHR11351">
    <property type="entry name" value="ACYL-COA DESATURASE"/>
    <property type="match status" value="1"/>
</dbReference>
<evidence type="ECO:0000256" key="15">
    <source>
        <dbReference type="SAM" id="MobiDB-lite"/>
    </source>
</evidence>
<dbReference type="OrthoDB" id="10260134at2759"/>
<keyword evidence="14" id="KW-0813">Transport</keyword>
<dbReference type="GO" id="GO:0005506">
    <property type="term" value="F:iron ion binding"/>
    <property type="evidence" value="ECO:0007669"/>
    <property type="project" value="TreeGrafter"/>
</dbReference>
<evidence type="ECO:0000256" key="2">
    <source>
        <dbReference type="ARBA" id="ARBA00009295"/>
    </source>
</evidence>
<gene>
    <name evidence="17" type="ORF">LADA_0E07140G</name>
</gene>
<evidence type="ECO:0000256" key="14">
    <source>
        <dbReference type="PIRNR" id="PIRNR000345"/>
    </source>
</evidence>
<keyword evidence="13 14" id="KW-0275">Fatty acid biosynthesis</keyword>
<accession>A0A1G4JCT0</accession>
<dbReference type="GO" id="GO:0005789">
    <property type="term" value="C:endoplasmic reticulum membrane"/>
    <property type="evidence" value="ECO:0007669"/>
    <property type="project" value="TreeGrafter"/>
</dbReference>
<evidence type="ECO:0000256" key="5">
    <source>
        <dbReference type="ARBA" id="ARBA00022692"/>
    </source>
</evidence>
<dbReference type="STRING" id="1266660.A0A1G4JCT0"/>
<keyword evidence="6 14" id="KW-0479">Metal-binding</keyword>
<feature type="region of interest" description="Disordered" evidence="15">
    <location>
        <begin position="28"/>
        <end position="49"/>
    </location>
</feature>
<dbReference type="PIRSF" id="PIRSF000345">
    <property type="entry name" value="OLE1"/>
    <property type="match status" value="1"/>
</dbReference>
<comment type="subcellular location">
    <subcellularLocation>
        <location evidence="1">Membrane</location>
        <topology evidence="1">Multi-pass membrane protein</topology>
    </subcellularLocation>
</comment>
<reference evidence="18" key="1">
    <citation type="submission" date="2016-03" db="EMBL/GenBank/DDBJ databases">
        <authorList>
            <person name="Devillers H."/>
        </authorList>
    </citation>
    <scope>NUCLEOTIDE SEQUENCE [LARGE SCALE GENOMIC DNA]</scope>
</reference>
<dbReference type="InterPro" id="IPR018506">
    <property type="entry name" value="Cyt_B5_heme-BS"/>
</dbReference>
<sequence length="524" mass="59094">MDSGIPEFEYTHILRSRDIASDTDIQDEMPQSEKLPSLKSSTDGNSVLKKRKRDPQLVHLLKKVSVQTTTLSVVLPLFSLFKLLLSRPEYNGNLLRCLAVYMVVSQLSLVAGYHRFFTHASFQCDLVIQSAFAILGGSCGLGSILDFASQHLAHHHHVDTERDPYANIVHGWLFAQWGHKLFRGNRKSERAVQECQNTIKSSAKSTTNAKVNLSHLTTPSYALLCWQHDNYSEILVLTLVLIPCLLAKLCGLPYFSGIFYLGLVRMSLIQQQWLIIGSMCHTKNFPFAQQPFDDSRSAVNLPLGFLADILTFGESNHNFHHEFPGDYRNGPHKLQWDPSKFFILLLHYLGLAGKLHFTSQEQIDKCYLQQQQKLLDAERSRLQWGIPLDRLPIMPPETFVKLAMKEFQTKRRALVAIEGVVHDVTPFVHDHPGGVALVETSVGKDATQAFNGAVYLHSQAARNLLATMRIAVLGRGRMGIEPTLWEKHMLESNNFKSDSKGREIVRNKQQVTFTNKNHFAAGAA</sequence>
<dbReference type="InterPro" id="IPR005804">
    <property type="entry name" value="FA_desaturase_dom"/>
</dbReference>
<evidence type="ECO:0000256" key="7">
    <source>
        <dbReference type="ARBA" id="ARBA00022832"/>
    </source>
</evidence>